<gene>
    <name evidence="2" type="ORF">OSR52_03780</name>
</gene>
<dbReference type="InterPro" id="IPR011256">
    <property type="entry name" value="Reg_factor_effector_dom_sf"/>
</dbReference>
<dbReference type="SMART" id="SM00871">
    <property type="entry name" value="AraC_E_bind"/>
    <property type="match status" value="1"/>
</dbReference>
<protein>
    <submittedName>
        <fullName evidence="2">GyrI-like domain-containing protein</fullName>
    </submittedName>
</protein>
<evidence type="ECO:0000313" key="2">
    <source>
        <dbReference type="EMBL" id="MDG3584977.1"/>
    </source>
</evidence>
<sequence>MNYSLKEIKTVYLVGKSIKMSFAVNKTAQLWSSFMPFRNKTPNRKGDELYAAEVYNDVDFFTDFDASRSFQKWAAVQVETLNEVPEEMKTLEVSGLYMVFNYKGKSSEAASFYQSIFSKWVPASGYTLDNRPHVAVMGKKYKNDDPSSEEEIWIPVKKH</sequence>
<dbReference type="PANTHER" id="PTHR36444">
    <property type="entry name" value="TRANSCRIPTIONAL REGULATOR PROTEIN YOBU-RELATED"/>
    <property type="match status" value="1"/>
</dbReference>
<dbReference type="RefSeq" id="WP_277898710.1">
    <property type="nucleotide sequence ID" value="NZ_JAPMUA010000001.1"/>
</dbReference>
<dbReference type="SUPFAM" id="SSF55136">
    <property type="entry name" value="Probable bacterial effector-binding domain"/>
    <property type="match status" value="1"/>
</dbReference>
<evidence type="ECO:0000313" key="3">
    <source>
        <dbReference type="Proteomes" id="UP001153642"/>
    </source>
</evidence>
<dbReference type="Pfam" id="PF06445">
    <property type="entry name" value="GyrI-like"/>
    <property type="match status" value="1"/>
</dbReference>
<organism evidence="2 3">
    <name type="scientific">Galbibacter pacificus</name>
    <dbReference type="NCBI Taxonomy" id="2996052"/>
    <lineage>
        <taxon>Bacteria</taxon>
        <taxon>Pseudomonadati</taxon>
        <taxon>Bacteroidota</taxon>
        <taxon>Flavobacteriia</taxon>
        <taxon>Flavobacteriales</taxon>
        <taxon>Flavobacteriaceae</taxon>
        <taxon>Galbibacter</taxon>
    </lineage>
</organism>
<evidence type="ECO:0000259" key="1">
    <source>
        <dbReference type="SMART" id="SM00871"/>
    </source>
</evidence>
<dbReference type="InterPro" id="IPR053182">
    <property type="entry name" value="YobU-like_regulator"/>
</dbReference>
<proteinExistence type="predicted"/>
<accession>A0ABT6FP90</accession>
<dbReference type="Gene3D" id="3.20.80.10">
    <property type="entry name" value="Regulatory factor, effector binding domain"/>
    <property type="match status" value="1"/>
</dbReference>
<keyword evidence="3" id="KW-1185">Reference proteome</keyword>
<comment type="caution">
    <text evidence="2">The sequence shown here is derived from an EMBL/GenBank/DDBJ whole genome shotgun (WGS) entry which is preliminary data.</text>
</comment>
<dbReference type="InterPro" id="IPR029442">
    <property type="entry name" value="GyrI-like"/>
</dbReference>
<dbReference type="EMBL" id="JAPMUA010000001">
    <property type="protein sequence ID" value="MDG3584977.1"/>
    <property type="molecule type" value="Genomic_DNA"/>
</dbReference>
<reference evidence="2" key="1">
    <citation type="submission" date="2022-11" db="EMBL/GenBank/DDBJ databases">
        <title>High-quality draft genome sequence of Galbibacter sp. strain CMA-7.</title>
        <authorList>
            <person name="Wei L."/>
            <person name="Dong C."/>
            <person name="Shao Z."/>
        </authorList>
    </citation>
    <scope>NUCLEOTIDE SEQUENCE</scope>
    <source>
        <strain evidence="2">CMA-7</strain>
    </source>
</reference>
<feature type="domain" description="AraC effector-binding" evidence="1">
    <location>
        <begin position="1"/>
        <end position="157"/>
    </location>
</feature>
<dbReference type="PANTHER" id="PTHR36444:SF2">
    <property type="entry name" value="TRANSCRIPTIONAL REGULATOR PROTEIN YOBU-RELATED"/>
    <property type="match status" value="1"/>
</dbReference>
<dbReference type="Proteomes" id="UP001153642">
    <property type="component" value="Unassembled WGS sequence"/>
</dbReference>
<name>A0ABT6FP90_9FLAO</name>
<dbReference type="InterPro" id="IPR010499">
    <property type="entry name" value="AraC_E-bd"/>
</dbReference>